<evidence type="ECO:0000313" key="2">
    <source>
        <dbReference type="Proteomes" id="UP000606786"/>
    </source>
</evidence>
<gene>
    <name evidence="1" type="ORF">CCAP1982_LOCUS9034</name>
</gene>
<dbReference type="Proteomes" id="UP000606786">
    <property type="component" value="Unassembled WGS sequence"/>
</dbReference>
<keyword evidence="2" id="KW-1185">Reference proteome</keyword>
<dbReference type="EMBL" id="CAJHJT010000012">
    <property type="protein sequence ID" value="CAD7000558.1"/>
    <property type="molecule type" value="Genomic_DNA"/>
</dbReference>
<name>A0A811UQE4_CERCA</name>
<protein>
    <submittedName>
        <fullName evidence="1">(Mediterranean fruit fly) hypothetical protein</fullName>
    </submittedName>
</protein>
<dbReference type="AlphaFoldDB" id="A0A811UQE4"/>
<comment type="caution">
    <text evidence="1">The sequence shown here is derived from an EMBL/GenBank/DDBJ whole genome shotgun (WGS) entry which is preliminary data.</text>
</comment>
<accession>A0A811UQE4</accession>
<organism evidence="1 2">
    <name type="scientific">Ceratitis capitata</name>
    <name type="common">Mediterranean fruit fly</name>
    <name type="synonym">Tephritis capitata</name>
    <dbReference type="NCBI Taxonomy" id="7213"/>
    <lineage>
        <taxon>Eukaryota</taxon>
        <taxon>Metazoa</taxon>
        <taxon>Ecdysozoa</taxon>
        <taxon>Arthropoda</taxon>
        <taxon>Hexapoda</taxon>
        <taxon>Insecta</taxon>
        <taxon>Pterygota</taxon>
        <taxon>Neoptera</taxon>
        <taxon>Endopterygota</taxon>
        <taxon>Diptera</taxon>
        <taxon>Brachycera</taxon>
        <taxon>Muscomorpha</taxon>
        <taxon>Tephritoidea</taxon>
        <taxon>Tephritidae</taxon>
        <taxon>Ceratitis</taxon>
        <taxon>Ceratitis</taxon>
    </lineage>
</organism>
<proteinExistence type="predicted"/>
<reference evidence="1" key="1">
    <citation type="submission" date="2020-11" db="EMBL/GenBank/DDBJ databases">
        <authorList>
            <person name="Whitehead M."/>
        </authorList>
    </citation>
    <scope>NUCLEOTIDE SEQUENCE</scope>
    <source>
        <strain evidence="1">EGII</strain>
    </source>
</reference>
<evidence type="ECO:0000313" key="1">
    <source>
        <dbReference type="EMBL" id="CAD7000558.1"/>
    </source>
</evidence>
<sequence length="87" mass="10010">MERNAYEQSFETHFMNPEAPLTLVIVYGEDRLHESWRDSCRVAFVFLPPGEPSNFGSLAIQSSTSETVTVSAFTVNRYYRFINRIAN</sequence>